<reference evidence="2" key="1">
    <citation type="submission" date="2003-08" db="EMBL/GenBank/DDBJ databases">
        <authorList>
            <person name="Birren B."/>
            <person name="Nusbaum C."/>
            <person name="Abebe A."/>
            <person name="Abouelleil A."/>
            <person name="Adekoya E."/>
            <person name="Ait-zahra M."/>
            <person name="Allen N."/>
            <person name="Allen T."/>
            <person name="An P."/>
            <person name="Anderson M."/>
            <person name="Anderson S."/>
            <person name="Arachchi H."/>
            <person name="Armbruster J."/>
            <person name="Bachantsang P."/>
            <person name="Baldwin J."/>
            <person name="Barry A."/>
            <person name="Bayul T."/>
            <person name="Blitshsteyn B."/>
            <person name="Bloom T."/>
            <person name="Blye J."/>
            <person name="Boguslavskiy L."/>
            <person name="Borowsky M."/>
            <person name="Boukhgalter B."/>
            <person name="Brunache A."/>
            <person name="Butler J."/>
            <person name="Calixte N."/>
            <person name="Calvo S."/>
            <person name="Camarata J."/>
            <person name="Campo K."/>
            <person name="Chang J."/>
            <person name="Cheshatsang Y."/>
            <person name="Citroen M."/>
            <person name="Collymore A."/>
            <person name="Considine T."/>
            <person name="Cook A."/>
            <person name="Cooke P."/>
            <person name="Corum B."/>
            <person name="Cuomo C."/>
            <person name="David R."/>
            <person name="Dawoe T."/>
            <person name="Degray S."/>
            <person name="Dodge S."/>
            <person name="Dooley K."/>
            <person name="Dorje P."/>
            <person name="Dorjee K."/>
            <person name="Dorris L."/>
            <person name="Duffey N."/>
            <person name="Dupes A."/>
            <person name="Elkins T."/>
            <person name="Engels R."/>
            <person name="Erickson J."/>
            <person name="Farina A."/>
            <person name="Faro S."/>
            <person name="Ferreira P."/>
            <person name="Fischer H."/>
            <person name="Fitzgerald M."/>
            <person name="Foley K."/>
            <person name="Gage D."/>
            <person name="Galagan J."/>
            <person name="Gearin G."/>
            <person name="Gnerre S."/>
            <person name="Gnirke A."/>
            <person name="Goyette A."/>
            <person name="Graham J."/>
            <person name="Grandbois E."/>
            <person name="Gyaltsen K."/>
            <person name="Hafez N."/>
            <person name="Hagopian D."/>
            <person name="Hagos B."/>
            <person name="Hall J."/>
            <person name="Hatcher B."/>
            <person name="Heller A."/>
            <person name="Higgins H."/>
            <person name="Honan T."/>
            <person name="Horn A."/>
            <person name="Houde N."/>
            <person name="Hughes L."/>
            <person name="Hulme W."/>
            <person name="Husby E."/>
            <person name="Iliev I."/>
            <person name="Jaffe D."/>
            <person name="Jones C."/>
            <person name="Kamal M."/>
            <person name="Kamat A."/>
            <person name="Kamvysselis M."/>
            <person name="Karlsson E."/>
            <person name="Kells C."/>
            <person name="Kieu A."/>
            <person name="Kisner P."/>
            <person name="Kodira C."/>
            <person name="Kulbokas E."/>
            <person name="Labutti K."/>
            <person name="Lama D."/>
            <person name="Landers T."/>
            <person name="Leger J."/>
            <person name="Levine S."/>
            <person name="Lewis D."/>
            <person name="Lewis T."/>
            <person name="Lindblad-toh K."/>
            <person name="Liu X."/>
            <person name="Lokyitsang T."/>
            <person name="Lokyitsang Y."/>
            <person name="Lucien O."/>
            <person name="Lui A."/>
            <person name="Ma L.J."/>
            <person name="Mabbitt R."/>
            <person name="Macdonald J."/>
            <person name="Maclean C."/>
            <person name="Major J."/>
            <person name="Manning J."/>
            <person name="Marabella R."/>
            <person name="Maru K."/>
            <person name="Matthews C."/>
            <person name="Mauceli E."/>
            <person name="Mccarthy M."/>
            <person name="Mcdonough S."/>
            <person name="Mcghee T."/>
            <person name="Meldrim J."/>
            <person name="Meneus L."/>
            <person name="Mesirov J."/>
            <person name="Mihalev A."/>
            <person name="Mihova T."/>
            <person name="Mikkelsen T."/>
            <person name="Mlenga V."/>
            <person name="Moru K."/>
            <person name="Mozes J."/>
            <person name="Mulrain L."/>
            <person name="Munson G."/>
            <person name="Naylor J."/>
            <person name="Newes C."/>
            <person name="Nguyen C."/>
            <person name="Nguyen N."/>
            <person name="Nguyen T."/>
            <person name="Nicol R."/>
            <person name="Nielsen C."/>
            <person name="Nizzari M."/>
            <person name="Norbu C."/>
            <person name="Norbu N."/>
            <person name="O'donnell P."/>
            <person name="Okoawo O."/>
            <person name="O'leary S."/>
            <person name="Omotosho B."/>
            <person name="O'neill K."/>
            <person name="Osman S."/>
            <person name="Parker S."/>
            <person name="Perrin D."/>
            <person name="Phunkhang P."/>
            <person name="Piqani B."/>
            <person name="Purcell S."/>
            <person name="Rachupka T."/>
            <person name="Ramasamy U."/>
            <person name="Rameau R."/>
            <person name="Ray V."/>
            <person name="Raymond C."/>
            <person name="Retta R."/>
            <person name="Richardson S."/>
            <person name="Rise C."/>
            <person name="Rodriguez J."/>
            <person name="Rogers J."/>
            <person name="Rogov P."/>
            <person name="Rutman M."/>
            <person name="Schupbach R."/>
            <person name="Seaman C."/>
            <person name="Settipalli S."/>
            <person name="Sharpe T."/>
            <person name="Sheridan J."/>
            <person name="Sherpa N."/>
            <person name="Shi J."/>
            <person name="Smirnov S."/>
            <person name="Smith C."/>
            <person name="Sougnez C."/>
            <person name="Spencer B."/>
            <person name="Stalker J."/>
            <person name="Stange-thomann N."/>
            <person name="Stavropoulos S."/>
            <person name="Stetson K."/>
            <person name="Stone C."/>
            <person name="Stone S."/>
            <person name="Stubbs M."/>
            <person name="Talamas J."/>
            <person name="Tchuinga P."/>
            <person name="Tenzing P."/>
            <person name="Tesfaye S."/>
            <person name="Theodore J."/>
            <person name="Thoulutsang Y."/>
            <person name="Topham K."/>
            <person name="Towey S."/>
            <person name="Tsamla T."/>
            <person name="Tsomo N."/>
            <person name="Vallee D."/>
            <person name="Vassiliev H."/>
            <person name="Venkataraman V."/>
            <person name="Vinson J."/>
            <person name="Vo A."/>
            <person name="Wade C."/>
            <person name="Wang S."/>
            <person name="Wangchuk T."/>
            <person name="Wangdi T."/>
            <person name="Whittaker C."/>
            <person name="Wilkinson J."/>
            <person name="Wu Y."/>
            <person name="Wyman D."/>
            <person name="Yadav S."/>
            <person name="Yang S."/>
            <person name="Yang X."/>
            <person name="Yeager S."/>
            <person name="Yee E."/>
            <person name="Young G."/>
            <person name="Zainoun J."/>
            <person name="Zembeck L."/>
            <person name="Zimmer A."/>
            <person name="Zody M."/>
            <person name="Lander E."/>
        </authorList>
    </citation>
    <scope>NUCLEOTIDE SEQUENCE [LARGE SCALE GENOMIC DNA]</scope>
</reference>
<keyword evidence="2" id="KW-1185">Reference proteome</keyword>
<dbReference type="InterPro" id="IPR036249">
    <property type="entry name" value="Thioredoxin-like_sf"/>
</dbReference>
<reference evidence="1" key="2">
    <citation type="submission" date="2025-08" db="UniProtKB">
        <authorList>
            <consortium name="Ensembl"/>
        </authorList>
    </citation>
    <scope>IDENTIFICATION</scope>
</reference>
<dbReference type="PANTHER" id="PTHR46497">
    <property type="entry name" value="THIOREDOXIN DOMAIN-CONTAINING PROTEIN 11"/>
    <property type="match status" value="1"/>
</dbReference>
<proteinExistence type="predicted"/>
<sequence length="318" mass="36475">MTISGLACKTNRTLNFVMVDSANYPAWTKEIGLNDTKSSAVIIDLKNEVHYKMKSRFSTRNIEAFILKFTFGGLENQVQQPQSHDEISEQIDDAVELREISLDGFTKIIDNQITKDTLVYYHSSNCGFCSIYSHQLVSFKRITRSIRNLEVVFVSAETNQKLPLPFRAASFPSLVLFPAHRSSDSTQYSPHAPISPSNLIRFLWHYGTPLTKVQMIRIMCNTSASNQFSCFNAFTDNLDICKLKGMLKSMSLELGSIVEMEIYANQLHLRASTRRCSVPFLHAIRPNDKGRSMRILDDVFHKKRFDYEIVKHELESYY</sequence>
<dbReference type="eggNOG" id="KOG0190">
    <property type="taxonomic scope" value="Eukaryota"/>
</dbReference>
<reference evidence="1" key="3">
    <citation type="submission" date="2025-09" db="UniProtKB">
        <authorList>
            <consortium name="Ensembl"/>
        </authorList>
    </citation>
    <scope>IDENTIFICATION</scope>
</reference>
<dbReference type="STRING" id="51511.ENSCSAVP00000018569"/>
<dbReference type="HOGENOM" id="CLU_874233_0_0_1"/>
<accession>H2ZLV3</accession>
<dbReference type="InterPro" id="IPR052792">
    <property type="entry name" value="Thioredoxin_dom-contain_11"/>
</dbReference>
<dbReference type="AlphaFoldDB" id="H2ZLV3"/>
<dbReference type="OMA" id="RINMMEV"/>
<organism evidence="1 2">
    <name type="scientific">Ciona savignyi</name>
    <name type="common">Pacific transparent sea squirt</name>
    <dbReference type="NCBI Taxonomy" id="51511"/>
    <lineage>
        <taxon>Eukaryota</taxon>
        <taxon>Metazoa</taxon>
        <taxon>Chordata</taxon>
        <taxon>Tunicata</taxon>
        <taxon>Ascidiacea</taxon>
        <taxon>Phlebobranchia</taxon>
        <taxon>Cionidae</taxon>
        <taxon>Ciona</taxon>
    </lineage>
</organism>
<evidence type="ECO:0000313" key="1">
    <source>
        <dbReference type="Ensembl" id="ENSCSAVP00000018569.1"/>
    </source>
</evidence>
<dbReference type="GeneTree" id="ENSGT00940000172627"/>
<dbReference type="InParanoid" id="H2ZLV3"/>
<protein>
    <recommendedName>
        <fullName evidence="3">Thioredoxin domain-containing protein</fullName>
    </recommendedName>
</protein>
<name>H2ZLV3_CIOSA</name>
<dbReference type="Ensembl" id="ENSCSAVT00000018771.1">
    <property type="protein sequence ID" value="ENSCSAVP00000018569.1"/>
    <property type="gene ID" value="ENSCSAVG00000010908.1"/>
</dbReference>
<evidence type="ECO:0000313" key="2">
    <source>
        <dbReference type="Proteomes" id="UP000007875"/>
    </source>
</evidence>
<dbReference type="PANTHER" id="PTHR46497:SF1">
    <property type="entry name" value="THIOREDOXIN DOMAIN-CONTAINING PROTEIN 11"/>
    <property type="match status" value="1"/>
</dbReference>
<dbReference type="Proteomes" id="UP000007875">
    <property type="component" value="Unassembled WGS sequence"/>
</dbReference>
<dbReference type="Gene3D" id="3.40.30.10">
    <property type="entry name" value="Glutaredoxin"/>
    <property type="match status" value="2"/>
</dbReference>
<evidence type="ECO:0008006" key="3">
    <source>
        <dbReference type="Google" id="ProtNLM"/>
    </source>
</evidence>
<dbReference type="SUPFAM" id="SSF52833">
    <property type="entry name" value="Thioredoxin-like"/>
    <property type="match status" value="1"/>
</dbReference>